<dbReference type="Proteomes" id="UP000646833">
    <property type="component" value="Unassembled WGS sequence"/>
</dbReference>
<dbReference type="RefSeq" id="WP_007274041.1">
    <property type="nucleotide sequence ID" value="NZ_BMCI01000010.1"/>
</dbReference>
<evidence type="ECO:0000313" key="4">
    <source>
        <dbReference type="Proteomes" id="UP000646833"/>
    </source>
</evidence>
<evidence type="ECO:0000256" key="1">
    <source>
        <dbReference type="SAM" id="MobiDB-lite"/>
    </source>
</evidence>
<feature type="domain" description="DUF8115" evidence="2">
    <location>
        <begin position="1"/>
        <end position="131"/>
    </location>
</feature>
<comment type="caution">
    <text evidence="3">The sequence shown here is derived from an EMBL/GenBank/DDBJ whole genome shotgun (WGS) entry which is preliminary data.</text>
</comment>
<protein>
    <recommendedName>
        <fullName evidence="2">DUF8115 domain-containing protein</fullName>
    </recommendedName>
</protein>
<reference evidence="3" key="1">
    <citation type="journal article" date="2014" name="Int. J. Syst. Evol. Microbiol.">
        <title>Complete genome sequence of Corynebacterium casei LMG S-19264T (=DSM 44701T), isolated from a smear-ripened cheese.</title>
        <authorList>
            <consortium name="US DOE Joint Genome Institute (JGI-PGF)"/>
            <person name="Walter F."/>
            <person name="Albersmeier A."/>
            <person name="Kalinowski J."/>
            <person name="Ruckert C."/>
        </authorList>
    </citation>
    <scope>NUCLEOTIDE SEQUENCE</scope>
    <source>
        <strain evidence="3">CCM 7217</strain>
    </source>
</reference>
<feature type="compositionally biased region" description="Basic and acidic residues" evidence="1">
    <location>
        <begin position="1"/>
        <end position="16"/>
    </location>
</feature>
<gene>
    <name evidence="3" type="ORF">GCM10007209_37720</name>
</gene>
<dbReference type="Pfam" id="PF26424">
    <property type="entry name" value="DUF8115"/>
    <property type="match status" value="1"/>
</dbReference>
<feature type="region of interest" description="Disordered" evidence="1">
    <location>
        <begin position="1"/>
        <end position="38"/>
    </location>
</feature>
<proteinExistence type="predicted"/>
<accession>A0A830EFC9</accession>
<evidence type="ECO:0000313" key="3">
    <source>
        <dbReference type="EMBL" id="GGC72253.1"/>
    </source>
</evidence>
<dbReference type="InterPro" id="IPR058428">
    <property type="entry name" value="DUF8115"/>
</dbReference>
<dbReference type="AlphaFoldDB" id="A0A830EFC9"/>
<organism evidence="3 4">
    <name type="scientific">Haloferax sulfurifontis</name>
    <dbReference type="NCBI Taxonomy" id="255616"/>
    <lineage>
        <taxon>Archaea</taxon>
        <taxon>Methanobacteriati</taxon>
        <taxon>Methanobacteriota</taxon>
        <taxon>Stenosarchaea group</taxon>
        <taxon>Halobacteria</taxon>
        <taxon>Halobacteriales</taxon>
        <taxon>Haloferacaceae</taxon>
        <taxon>Haloferax</taxon>
    </lineage>
</organism>
<evidence type="ECO:0000259" key="2">
    <source>
        <dbReference type="Pfam" id="PF26424"/>
    </source>
</evidence>
<dbReference type="EMBL" id="BMCI01000010">
    <property type="protein sequence ID" value="GGC72253.1"/>
    <property type="molecule type" value="Genomic_DNA"/>
</dbReference>
<name>A0A830EFC9_9EURY</name>
<reference evidence="3" key="2">
    <citation type="submission" date="2020-09" db="EMBL/GenBank/DDBJ databases">
        <authorList>
            <person name="Sun Q."/>
            <person name="Sedlacek I."/>
        </authorList>
    </citation>
    <scope>NUCLEOTIDE SEQUENCE</scope>
    <source>
        <strain evidence="3">CCM 7217</strain>
    </source>
</reference>
<sequence>MSDDQSKAEELLQSKKSEKRHTSQPARKTAAGDGPDLASAVEAAYHDIDEGDIIETLSIRDGNLAALFAALETTGELEDVGRRALGRLDRDGDADSKAQVLKALIRIGLSDVASDELAAATEGKRRFKRSQIEDDGF</sequence>